<name>A0A2U1AY69_9BACT</name>
<accession>A0A2U1AY69</accession>
<dbReference type="EMBL" id="QEKI01000005">
    <property type="protein sequence ID" value="PVY41291.1"/>
    <property type="molecule type" value="Genomic_DNA"/>
</dbReference>
<dbReference type="Proteomes" id="UP000245466">
    <property type="component" value="Unassembled WGS sequence"/>
</dbReference>
<dbReference type="AlphaFoldDB" id="A0A2U1AY69"/>
<organism evidence="1 2">
    <name type="scientific">Pontibacter virosus</name>
    <dbReference type="NCBI Taxonomy" id="1765052"/>
    <lineage>
        <taxon>Bacteria</taxon>
        <taxon>Pseudomonadati</taxon>
        <taxon>Bacteroidota</taxon>
        <taxon>Cytophagia</taxon>
        <taxon>Cytophagales</taxon>
        <taxon>Hymenobacteraceae</taxon>
        <taxon>Pontibacter</taxon>
    </lineage>
</organism>
<comment type="caution">
    <text evidence="1">The sequence shown here is derived from an EMBL/GenBank/DDBJ whole genome shotgun (WGS) entry which is preliminary data.</text>
</comment>
<evidence type="ECO:0000313" key="2">
    <source>
        <dbReference type="Proteomes" id="UP000245466"/>
    </source>
</evidence>
<reference evidence="1 2" key="1">
    <citation type="submission" date="2018-04" db="EMBL/GenBank/DDBJ databases">
        <title>Genomic Encyclopedia of Type Strains, Phase IV (KMG-IV): sequencing the most valuable type-strain genomes for metagenomic binning, comparative biology and taxonomic classification.</title>
        <authorList>
            <person name="Goeker M."/>
        </authorList>
    </citation>
    <scope>NUCLEOTIDE SEQUENCE [LARGE SCALE GENOMIC DNA]</scope>
    <source>
        <strain evidence="1 2">DSM 100231</strain>
    </source>
</reference>
<evidence type="ECO:0000313" key="1">
    <source>
        <dbReference type="EMBL" id="PVY41291.1"/>
    </source>
</evidence>
<protein>
    <recommendedName>
        <fullName evidence="3">3D (Asp-Asp-Asp) domain-containing protein</fullName>
    </recommendedName>
</protein>
<evidence type="ECO:0008006" key="3">
    <source>
        <dbReference type="Google" id="ProtNLM"/>
    </source>
</evidence>
<proteinExistence type="predicted"/>
<gene>
    <name evidence="1" type="ORF">C8E01_105220</name>
</gene>
<sequence length="190" mass="22150">MFRVKILAVVISIFVTFFDEMAILESEDSNPPSEVKEQELISPRLIEKVQEYPDYPEYPETFNVTATVYYPERGQTDGNPLITADGSRINPKNPKKHRWIALSRDMLTRWGGNIHYGDTVWVSGISEDLDGQYIVRDTMNRRFRNRIDILVGRKDNIYGKWENVKIAKSEFPDESEFEFQPSNFGFAMRN</sequence>
<dbReference type="CDD" id="cd22784">
    <property type="entry name" value="DPBB_MltA_YuiC-like"/>
    <property type="match status" value="1"/>
</dbReference>
<keyword evidence="2" id="KW-1185">Reference proteome</keyword>